<gene>
    <name evidence="2" type="ORF">I858_013560</name>
</gene>
<feature type="domain" description="Serine aminopeptidase S33" evidence="1">
    <location>
        <begin position="26"/>
        <end position="289"/>
    </location>
</feature>
<dbReference type="Pfam" id="PF12146">
    <property type="entry name" value="Hydrolase_4"/>
    <property type="match status" value="1"/>
</dbReference>
<sequence>MQVRKDYMRASDGHELYYVCYTPERPIGHVHLIHGMAEHIGRYEEFAKYLVSIGFIVSAHDQRGHGKTAQRNGILGYFADEDGFHRIVEDIDTVITEVQRATGAWPLVLFGHSMGSFVTRRYIQLHSEKIHRVVLSGTGGDPGFTGKVGKAVARASAKLYGKKEPSEALGKLTFGNFNKPFADEGSASAWLTRDKEMVAKYEADPYCGFESTNQFYIDLFSGLAVINNSSEIAKIRKDLSLLLISGAQDPVGDNGKGVFSSARAFNDAGITNVKVYLVEEGRHELLNEINRHDHFKVIGDWMCGND</sequence>
<dbReference type="InterPro" id="IPR051044">
    <property type="entry name" value="MAG_DAG_Lipase"/>
</dbReference>
<dbReference type="KEGG" id="pll:I858_013560"/>
<dbReference type="OrthoDB" id="9806902at2"/>
<dbReference type="PANTHER" id="PTHR11614">
    <property type="entry name" value="PHOSPHOLIPASE-RELATED"/>
    <property type="match status" value="1"/>
</dbReference>
<dbReference type="SUPFAM" id="SSF53474">
    <property type="entry name" value="alpha/beta-Hydrolases"/>
    <property type="match status" value="1"/>
</dbReference>
<proteinExistence type="predicted"/>
<dbReference type="InterPro" id="IPR022742">
    <property type="entry name" value="Hydrolase_4"/>
</dbReference>
<dbReference type="AlphaFoldDB" id="A0A1B1S496"/>
<evidence type="ECO:0000259" key="1">
    <source>
        <dbReference type="Pfam" id="PF12146"/>
    </source>
</evidence>
<organism evidence="2 3">
    <name type="scientific">Planococcus versutus</name>
    <dbReference type="NCBI Taxonomy" id="1302659"/>
    <lineage>
        <taxon>Bacteria</taxon>
        <taxon>Bacillati</taxon>
        <taxon>Bacillota</taxon>
        <taxon>Bacilli</taxon>
        <taxon>Bacillales</taxon>
        <taxon>Caryophanaceae</taxon>
        <taxon>Planococcus</taxon>
    </lineage>
</organism>
<dbReference type="Proteomes" id="UP000053354">
    <property type="component" value="Chromosome"/>
</dbReference>
<dbReference type="STRING" id="1302659.I858_013560"/>
<keyword evidence="3" id="KW-1185">Reference proteome</keyword>
<protein>
    <submittedName>
        <fullName evidence="2">Alpha/beta hydrolase</fullName>
    </submittedName>
</protein>
<evidence type="ECO:0000313" key="3">
    <source>
        <dbReference type="Proteomes" id="UP000053354"/>
    </source>
</evidence>
<dbReference type="InterPro" id="IPR029058">
    <property type="entry name" value="AB_hydrolase_fold"/>
</dbReference>
<keyword evidence="2" id="KW-0378">Hydrolase</keyword>
<reference evidence="2" key="1">
    <citation type="submission" date="2016-10" db="EMBL/GenBank/DDBJ databases">
        <authorList>
            <person name="See-Too W.S."/>
        </authorList>
    </citation>
    <scope>NUCLEOTIDE SEQUENCE</scope>
    <source>
        <strain evidence="2">L10.15</strain>
    </source>
</reference>
<dbReference type="RefSeq" id="WP_049693237.1">
    <property type="nucleotide sequence ID" value="NZ_CP016540.2"/>
</dbReference>
<evidence type="ECO:0000313" key="2">
    <source>
        <dbReference type="EMBL" id="ANU28015.1"/>
    </source>
</evidence>
<dbReference type="Gene3D" id="3.40.50.1820">
    <property type="entry name" value="alpha/beta hydrolase"/>
    <property type="match status" value="1"/>
</dbReference>
<dbReference type="GO" id="GO:0016787">
    <property type="term" value="F:hydrolase activity"/>
    <property type="evidence" value="ECO:0007669"/>
    <property type="project" value="UniProtKB-KW"/>
</dbReference>
<dbReference type="EMBL" id="CP016540">
    <property type="protein sequence ID" value="ANU28015.1"/>
    <property type="molecule type" value="Genomic_DNA"/>
</dbReference>
<accession>A0A1B1S496</accession>
<name>A0A1B1S496_9BACL</name>